<gene>
    <name evidence="4" type="ORF">AK812_SmicGene27711</name>
</gene>
<dbReference type="GO" id="GO:0003743">
    <property type="term" value="F:translation initiation factor activity"/>
    <property type="evidence" value="ECO:0007669"/>
    <property type="project" value="InterPro"/>
</dbReference>
<evidence type="ECO:0000256" key="1">
    <source>
        <dbReference type="SAM" id="MobiDB-lite"/>
    </source>
</evidence>
<name>A0A1Q9D6E8_SYMMI</name>
<reference evidence="4 5" key="1">
    <citation type="submission" date="2016-02" db="EMBL/GenBank/DDBJ databases">
        <title>Genome analysis of coral dinoflagellate symbionts highlights evolutionary adaptations to a symbiotic lifestyle.</title>
        <authorList>
            <person name="Aranda M."/>
            <person name="Li Y."/>
            <person name="Liew Y.J."/>
            <person name="Baumgarten S."/>
            <person name="Simakov O."/>
            <person name="Wilson M."/>
            <person name="Piel J."/>
            <person name="Ashoor H."/>
            <person name="Bougouffa S."/>
            <person name="Bajic V.B."/>
            <person name="Ryu T."/>
            <person name="Ravasi T."/>
            <person name="Bayer T."/>
            <person name="Micklem G."/>
            <person name="Kim H."/>
            <person name="Bhak J."/>
            <person name="Lajeunesse T.C."/>
            <person name="Voolstra C.R."/>
        </authorList>
    </citation>
    <scope>NUCLEOTIDE SEQUENCE [LARGE SCALE GENOMIC DNA]</scope>
    <source>
        <strain evidence="4 5">CCMP2467</strain>
    </source>
</reference>
<feature type="region of interest" description="Disordered" evidence="1">
    <location>
        <begin position="1"/>
        <end position="39"/>
    </location>
</feature>
<keyword evidence="2" id="KW-0472">Membrane</keyword>
<dbReference type="AlphaFoldDB" id="A0A1Q9D6E8"/>
<feature type="domain" description="Translation initiation factor 3 N-terminal" evidence="3">
    <location>
        <begin position="101"/>
        <end position="155"/>
    </location>
</feature>
<evidence type="ECO:0000313" key="5">
    <source>
        <dbReference type="Proteomes" id="UP000186817"/>
    </source>
</evidence>
<dbReference type="InterPro" id="IPR019814">
    <property type="entry name" value="Translation_initiation_fac_3_N"/>
</dbReference>
<organism evidence="4 5">
    <name type="scientific">Symbiodinium microadriaticum</name>
    <name type="common">Dinoflagellate</name>
    <name type="synonym">Zooxanthella microadriatica</name>
    <dbReference type="NCBI Taxonomy" id="2951"/>
    <lineage>
        <taxon>Eukaryota</taxon>
        <taxon>Sar</taxon>
        <taxon>Alveolata</taxon>
        <taxon>Dinophyceae</taxon>
        <taxon>Suessiales</taxon>
        <taxon>Symbiodiniaceae</taxon>
        <taxon>Symbiodinium</taxon>
    </lineage>
</organism>
<accession>A0A1Q9D6E8</accession>
<dbReference type="Gene3D" id="3.10.20.80">
    <property type="entry name" value="Translation initiation factor 3 (IF-3), N-terminal domain"/>
    <property type="match status" value="1"/>
</dbReference>
<proteinExistence type="predicted"/>
<dbReference type="EMBL" id="LSRX01000699">
    <property type="protein sequence ID" value="OLP90676.1"/>
    <property type="molecule type" value="Genomic_DNA"/>
</dbReference>
<dbReference type="OrthoDB" id="21573at2759"/>
<keyword evidence="2" id="KW-1133">Transmembrane helix</keyword>
<keyword evidence="2" id="KW-0812">Transmembrane</keyword>
<evidence type="ECO:0000313" key="4">
    <source>
        <dbReference type="EMBL" id="OLP90676.1"/>
    </source>
</evidence>
<protein>
    <recommendedName>
        <fullName evidence="3">Translation initiation factor 3 N-terminal domain-containing protein</fullName>
    </recommendedName>
</protein>
<dbReference type="Proteomes" id="UP000186817">
    <property type="component" value="Unassembled WGS sequence"/>
</dbReference>
<dbReference type="InterPro" id="IPR036787">
    <property type="entry name" value="T_IF-3_N_sf"/>
</dbReference>
<evidence type="ECO:0000259" key="3">
    <source>
        <dbReference type="Pfam" id="PF05198"/>
    </source>
</evidence>
<feature type="compositionally biased region" description="Polar residues" evidence="1">
    <location>
        <begin position="1"/>
        <end position="14"/>
    </location>
</feature>
<keyword evidence="5" id="KW-1185">Reference proteome</keyword>
<comment type="caution">
    <text evidence="4">The sequence shown here is derived from an EMBL/GenBank/DDBJ whole genome shotgun (WGS) entry which is preliminary data.</text>
</comment>
<feature type="transmembrane region" description="Helical" evidence="2">
    <location>
        <begin position="59"/>
        <end position="77"/>
    </location>
</feature>
<dbReference type="Pfam" id="PF05198">
    <property type="entry name" value="IF3_N"/>
    <property type="match status" value="1"/>
</dbReference>
<sequence>MKANTASIISQSGGIQAGSAREQSAPPLEVERDPYSPARSRPGLLLRLSRCKCLKSRPLLAFAALVAALVGSCSFVVPQHLKVRAPSVACAAAQKKKEYKVNEEIRANEVRVIGIVSDKLETGPARMEEANEIMSLRDALEIARSKGVDVILINEEPAWSFGSSGLSLQGHLPLRLSKGSGSLHRTARRKRTQATVEAAEVIRVPGDEHPGASPEEEEN</sequence>
<evidence type="ECO:0000256" key="2">
    <source>
        <dbReference type="SAM" id="Phobius"/>
    </source>
</evidence>